<dbReference type="STRING" id="39495.SAMN02745111_00171"/>
<name>A0A1T4V558_9FIRM</name>
<dbReference type="GO" id="GO:0016114">
    <property type="term" value="P:terpenoid biosynthetic process"/>
    <property type="evidence" value="ECO:0007669"/>
    <property type="project" value="UniProtKB-ARBA"/>
</dbReference>
<evidence type="ECO:0000256" key="9">
    <source>
        <dbReference type="ARBA" id="ARBA00032380"/>
    </source>
</evidence>
<protein>
    <recommendedName>
        <fullName evidence="4">Farnesyl diphosphate synthase</fullName>
        <ecNumber evidence="3">2.5.1.10</ecNumber>
    </recommendedName>
    <alternativeName>
        <fullName evidence="10">(2E,6E)-farnesyl diphosphate synthase</fullName>
    </alternativeName>
    <alternativeName>
        <fullName evidence="9">Geranyltranstransferase</fullName>
    </alternativeName>
</protein>
<evidence type="ECO:0000256" key="7">
    <source>
        <dbReference type="ARBA" id="ARBA00022842"/>
    </source>
</evidence>
<dbReference type="InterPro" id="IPR053378">
    <property type="entry name" value="Prenyl_diphosphate_synthase"/>
</dbReference>
<keyword evidence="6" id="KW-0479">Metal-binding</keyword>
<dbReference type="SUPFAM" id="SSF48576">
    <property type="entry name" value="Terpenoid synthases"/>
    <property type="match status" value="1"/>
</dbReference>
<keyword evidence="7" id="KW-0460">Magnesium</keyword>
<dbReference type="OrthoDB" id="9805316at2"/>
<comment type="cofactor">
    <cofactor evidence="1">
        <name>Mg(2+)</name>
        <dbReference type="ChEBI" id="CHEBI:18420"/>
    </cofactor>
</comment>
<dbReference type="InterPro" id="IPR000092">
    <property type="entry name" value="Polyprenyl_synt"/>
</dbReference>
<dbReference type="PROSITE" id="PS00723">
    <property type="entry name" value="POLYPRENYL_SYNTHASE_1"/>
    <property type="match status" value="1"/>
</dbReference>
<organism evidence="13 14">
    <name type="scientific">Eubacterium uniforme</name>
    <dbReference type="NCBI Taxonomy" id="39495"/>
    <lineage>
        <taxon>Bacteria</taxon>
        <taxon>Bacillati</taxon>
        <taxon>Bacillota</taxon>
        <taxon>Clostridia</taxon>
        <taxon>Eubacteriales</taxon>
        <taxon>Eubacteriaceae</taxon>
        <taxon>Eubacterium</taxon>
    </lineage>
</organism>
<dbReference type="RefSeq" id="WP_078765063.1">
    <property type="nucleotide sequence ID" value="NZ_FUXZ01000002.1"/>
</dbReference>
<dbReference type="Gene3D" id="1.10.600.10">
    <property type="entry name" value="Farnesyl Diphosphate Synthase"/>
    <property type="match status" value="1"/>
</dbReference>
<evidence type="ECO:0000256" key="12">
    <source>
        <dbReference type="RuleBase" id="RU004466"/>
    </source>
</evidence>
<keyword evidence="8" id="KW-0414">Isoprene biosynthesis</keyword>
<gene>
    <name evidence="13" type="ORF">SAMN02745111_00171</name>
</gene>
<evidence type="ECO:0000256" key="8">
    <source>
        <dbReference type="ARBA" id="ARBA00023229"/>
    </source>
</evidence>
<dbReference type="PROSITE" id="PS00444">
    <property type="entry name" value="POLYPRENYL_SYNTHASE_2"/>
    <property type="match status" value="1"/>
</dbReference>
<keyword evidence="5 12" id="KW-0808">Transferase</keyword>
<dbReference type="FunFam" id="1.10.600.10:FF:000001">
    <property type="entry name" value="Geranylgeranyl diphosphate synthase"/>
    <property type="match status" value="1"/>
</dbReference>
<dbReference type="PANTHER" id="PTHR43281:SF1">
    <property type="entry name" value="FARNESYL DIPHOSPHATE SYNTHASE"/>
    <property type="match status" value="1"/>
</dbReference>
<dbReference type="EMBL" id="FUXZ01000002">
    <property type="protein sequence ID" value="SKA60073.1"/>
    <property type="molecule type" value="Genomic_DNA"/>
</dbReference>
<evidence type="ECO:0000256" key="1">
    <source>
        <dbReference type="ARBA" id="ARBA00001946"/>
    </source>
</evidence>
<keyword evidence="14" id="KW-1185">Reference proteome</keyword>
<evidence type="ECO:0000256" key="3">
    <source>
        <dbReference type="ARBA" id="ARBA00012439"/>
    </source>
</evidence>
<dbReference type="PANTHER" id="PTHR43281">
    <property type="entry name" value="FARNESYL DIPHOSPHATE SYNTHASE"/>
    <property type="match status" value="1"/>
</dbReference>
<evidence type="ECO:0000256" key="10">
    <source>
        <dbReference type="ARBA" id="ARBA00032873"/>
    </source>
</evidence>
<evidence type="ECO:0000313" key="14">
    <source>
        <dbReference type="Proteomes" id="UP000190814"/>
    </source>
</evidence>
<dbReference type="Proteomes" id="UP000190814">
    <property type="component" value="Unassembled WGS sequence"/>
</dbReference>
<accession>A0A1T4V558</accession>
<reference evidence="13 14" key="1">
    <citation type="submission" date="2017-02" db="EMBL/GenBank/DDBJ databases">
        <authorList>
            <person name="Peterson S.W."/>
        </authorList>
    </citation>
    <scope>NUCLEOTIDE SEQUENCE [LARGE SCALE GENOMIC DNA]</scope>
    <source>
        <strain evidence="13 14">ATCC 35992</strain>
    </source>
</reference>
<dbReference type="EC" id="2.5.1.10" evidence="3"/>
<proteinExistence type="inferred from homology"/>
<dbReference type="GO" id="GO:0004337">
    <property type="term" value="F:(2E,6E)-farnesyl diphosphate synthase activity"/>
    <property type="evidence" value="ECO:0007669"/>
    <property type="project" value="UniProtKB-EC"/>
</dbReference>
<evidence type="ECO:0000256" key="4">
    <source>
        <dbReference type="ARBA" id="ARBA00015100"/>
    </source>
</evidence>
<dbReference type="InterPro" id="IPR033749">
    <property type="entry name" value="Polyprenyl_synt_CS"/>
</dbReference>
<dbReference type="GO" id="GO:0046872">
    <property type="term" value="F:metal ion binding"/>
    <property type="evidence" value="ECO:0007669"/>
    <property type="project" value="UniProtKB-KW"/>
</dbReference>
<evidence type="ECO:0000256" key="6">
    <source>
        <dbReference type="ARBA" id="ARBA00022723"/>
    </source>
</evidence>
<dbReference type="InterPro" id="IPR008949">
    <property type="entry name" value="Isoprenoid_synthase_dom_sf"/>
</dbReference>
<comment type="similarity">
    <text evidence="2 12">Belongs to the FPP/GGPP synthase family.</text>
</comment>
<dbReference type="SFLD" id="SFLDS00005">
    <property type="entry name" value="Isoprenoid_Synthase_Type_I"/>
    <property type="match status" value="1"/>
</dbReference>
<evidence type="ECO:0000256" key="2">
    <source>
        <dbReference type="ARBA" id="ARBA00006706"/>
    </source>
</evidence>
<dbReference type="AlphaFoldDB" id="A0A1T4V558"/>
<sequence length="296" mass="32835">MSNFENLLKEKAEFADKIIKSYVPINIGIMSKIIETMDYSVMAGGKRLRPILIMETARKFDFDIDELIPFMAAIEYIHTYSLVHDDLPAMDNDKYRRGKLTTHAKYGEAMGVLAGDALLNYAFEIGISSIKESKNKDLAIDALEVLARNAGYSGMIGGQASDIENEGKDMDLDMLDYIYENKTGALIEAAMSMGAILGGASEDEISDIEDAASSIGMAFQIMDDVLDVIGDEKELGKPLHSDEKNNKTTYVTIYGVEEAKKKVEYYINDAKEILSNVGNPNPFLDELLDYLTVRSK</sequence>
<dbReference type="Pfam" id="PF00348">
    <property type="entry name" value="polyprenyl_synt"/>
    <property type="match status" value="1"/>
</dbReference>
<dbReference type="GO" id="GO:0005737">
    <property type="term" value="C:cytoplasm"/>
    <property type="evidence" value="ECO:0007669"/>
    <property type="project" value="UniProtKB-ARBA"/>
</dbReference>
<evidence type="ECO:0000313" key="13">
    <source>
        <dbReference type="EMBL" id="SKA60073.1"/>
    </source>
</evidence>
<dbReference type="CDD" id="cd00685">
    <property type="entry name" value="Trans_IPPS_HT"/>
    <property type="match status" value="1"/>
</dbReference>
<evidence type="ECO:0000256" key="11">
    <source>
        <dbReference type="ARBA" id="ARBA00049399"/>
    </source>
</evidence>
<dbReference type="SFLD" id="SFLDG01017">
    <property type="entry name" value="Polyprenyl_Transferase_Like"/>
    <property type="match status" value="1"/>
</dbReference>
<dbReference type="NCBIfam" id="NF045485">
    <property type="entry name" value="FPPsyn"/>
    <property type="match status" value="1"/>
</dbReference>
<evidence type="ECO:0000256" key="5">
    <source>
        <dbReference type="ARBA" id="ARBA00022679"/>
    </source>
</evidence>
<comment type="catalytic activity">
    <reaction evidence="11">
        <text>isopentenyl diphosphate + (2E)-geranyl diphosphate = (2E,6E)-farnesyl diphosphate + diphosphate</text>
        <dbReference type="Rhea" id="RHEA:19361"/>
        <dbReference type="ChEBI" id="CHEBI:33019"/>
        <dbReference type="ChEBI" id="CHEBI:58057"/>
        <dbReference type="ChEBI" id="CHEBI:128769"/>
        <dbReference type="ChEBI" id="CHEBI:175763"/>
        <dbReference type="EC" id="2.5.1.10"/>
    </reaction>
</comment>